<comment type="function">
    <text evidence="1">Phosphorylase b kinase catalyzes the phosphorylation of serine in certain substrates, including troponin I. The alpha chain may bind calmodulin.</text>
</comment>
<dbReference type="GO" id="GO:0005886">
    <property type="term" value="C:plasma membrane"/>
    <property type="evidence" value="ECO:0007669"/>
    <property type="project" value="UniProtKB-SubCell"/>
</dbReference>
<feature type="domain" description="GH15-like" evidence="15">
    <location>
        <begin position="9"/>
        <end position="961"/>
    </location>
</feature>
<feature type="region of interest" description="Disordered" evidence="14">
    <location>
        <begin position="711"/>
        <end position="744"/>
    </location>
</feature>
<proteinExistence type="inferred from homology"/>
<evidence type="ECO:0000256" key="7">
    <source>
        <dbReference type="ARBA" id="ARBA00022600"/>
    </source>
</evidence>
<comment type="subcellular location">
    <subcellularLocation>
        <location evidence="2 13">Cell membrane</location>
        <topology evidence="2 13">Lipid-anchor</topology>
        <orientation evidence="2 13">Cytoplasmic side</orientation>
    </subcellularLocation>
</comment>
<dbReference type="PANTHER" id="PTHR10749:SF7">
    <property type="entry name" value="PHOSPHORYLASE B KINASE REGULATORY SUBUNIT ALPHA-RELATED"/>
    <property type="match status" value="1"/>
</dbReference>
<dbReference type="FunFam" id="1.50.10.10:FF:000004">
    <property type="entry name" value="Phosphorylase b kinase regulatory subunit"/>
    <property type="match status" value="1"/>
</dbReference>
<keyword evidence="6" id="KW-0597">Phosphoprotein</keyword>
<evidence type="ECO:0000259" key="15">
    <source>
        <dbReference type="Pfam" id="PF00723"/>
    </source>
</evidence>
<evidence type="ECO:0000256" key="1">
    <source>
        <dbReference type="ARBA" id="ARBA00002837"/>
    </source>
</evidence>
<dbReference type="Pfam" id="PF19292">
    <property type="entry name" value="KPBB_C"/>
    <property type="match status" value="1"/>
</dbReference>
<evidence type="ECO:0000256" key="11">
    <source>
        <dbReference type="ARBA" id="ARBA00023288"/>
    </source>
</evidence>
<keyword evidence="8 13" id="KW-0112">Calmodulin-binding</keyword>
<feature type="compositionally biased region" description="Basic and acidic residues" evidence="14">
    <location>
        <begin position="663"/>
        <end position="675"/>
    </location>
</feature>
<evidence type="ECO:0000256" key="2">
    <source>
        <dbReference type="ARBA" id="ARBA00004342"/>
    </source>
</evidence>
<name>A0A914USQ7_9BILA</name>
<dbReference type="GO" id="GO:0005964">
    <property type="term" value="C:phosphorylase kinase complex"/>
    <property type="evidence" value="ECO:0007669"/>
    <property type="project" value="TreeGrafter"/>
</dbReference>
<evidence type="ECO:0000256" key="4">
    <source>
        <dbReference type="ARBA" id="ARBA00007128"/>
    </source>
</evidence>
<dbReference type="Proteomes" id="UP000887566">
    <property type="component" value="Unplaced"/>
</dbReference>
<sequence>MRSRSGSGVRLDRLYVYVASTILKDQDPVTGLIANNAADFPAHAWVRDNVYAAHALWGLYRAYRKSADFDEDVAKANELGLTCVKIMQSLLDCMMRQAPKVEMFKRFQRPFQCLHAKYSTLTKGCVVGDREWGHLQVDATSLFLLTLAQMTASGLQIVRNFDDVAFIQNLVYYIETGYRTPDFGIWERGDKTNQGIRELNASSIGMVKAALQALNDVGDLFGDGSKGSVIHVLPDEIQQCSAVLASMLPRESFSKETDAALLCIISYPAFAVEDAELVDLTRETIVSSLLGRYGCRRFIRDGYKTAIEDPNRLYYNNAELQQFEDIECEWPLFLCYLMLDALFCKNRELADDYWHRLEDVLLLRGGYRQVPELYIVPSQSVAAEKLSRGSQDRVPSGTSPHLWAQSMYILCSLVYEGFLSPAELDPLSRRLAVYEKRPPCEVQVVILAETFEVQQILRERDVRVQTIDEVDSVFSIQPASVFARILQRLGESEKMNLSGRPADRDVGLLSTSKFYQLGKRFIVFTPQFMDHRRSHLMHDIRILMDEWRSELQYIYSCWNSASISGRPLVVLVITKNMLDENSVFGPGAVNPLMKLTVVASIKKISSGYLGGARVVMKNINEFFRTTAVSKLEFHDSHIDDLLADEEPEYRALPSVSGANPHLRRLDSMSEKDRRSKQFSAIHKASMRHRSIFIDSNDADLAKLRLAYANRTHSPAAHSPSPRTPAQRSVSPPDLSPAPLHAKSSPWSVPNSIAVYDADGVELSGPTNVLHSVGSLSSSMNDRATVSPSQSNARIDVAALDGMSIKDVVDMLNDTDDLEEQASLVHYLWMKRGPDFDTQLNSATGITVRLLMEELYSKACTQRMWGLVRLTSGILTKRLDDLPKAVTHLLVRQKQLTVGIPSKSEEPITCPKTNEELKDIMHRAYGEDPNSFTLAQEIIISLGSLVRTEPKLFVEMFRLRIGLIIQVLASELARIRQLTANEAAEQLLAISPFELKSMLFSLLSGRLLEEVTEESGVKEQRTGMGSIRKQIETTKSMRKSMRPMTSIQCDIQPDADALLEGVSESEGDDFSFGIWLRHRRIDGALNRVPPDFYASVWDTVRRFPRGLSINGIVLHWGFTQEMTRRETKFALQVEEVLNRIPEPEYREIIVEALSLMAKLDALLKNERPRISNDQPCDVDSIVRKANQIFIDHNREMDTIVVDCCGSGDASKKCDGARGICKHFYDSAPAGEYGTAHYTIRAIIDIFGSKP</sequence>
<dbReference type="InterPro" id="IPR008928">
    <property type="entry name" value="6-hairpin_glycosidase_sf"/>
</dbReference>
<dbReference type="Gene3D" id="1.50.10.10">
    <property type="match status" value="1"/>
</dbReference>
<keyword evidence="17" id="KW-1185">Reference proteome</keyword>
<evidence type="ECO:0000313" key="17">
    <source>
        <dbReference type="Proteomes" id="UP000887566"/>
    </source>
</evidence>
<keyword evidence="10 13" id="KW-0119">Carbohydrate metabolism</keyword>
<comment type="similarity">
    <text evidence="4 13">Belongs to the phosphorylase b kinase regulatory chain family.</text>
</comment>
<keyword evidence="5 13" id="KW-1003">Cell membrane</keyword>
<dbReference type="AlphaFoldDB" id="A0A914USQ7"/>
<keyword evidence="7 13" id="KW-0321">Glycogen metabolism</keyword>
<keyword evidence="9 13" id="KW-0472">Membrane</keyword>
<dbReference type="GO" id="GO:0005516">
    <property type="term" value="F:calmodulin binding"/>
    <property type="evidence" value="ECO:0007669"/>
    <property type="project" value="UniProtKB-KW"/>
</dbReference>
<reference evidence="18" key="1">
    <citation type="submission" date="2022-11" db="UniProtKB">
        <authorList>
            <consortium name="WormBaseParasite"/>
        </authorList>
    </citation>
    <scope>IDENTIFICATION</scope>
</reference>
<protein>
    <recommendedName>
        <fullName evidence="13">Phosphorylase b kinase regulatory subunit</fullName>
    </recommendedName>
</protein>
<accession>A0A914USQ7</accession>
<dbReference type="WBParaSite" id="PSAMB.scaffold122size75306.g2203.t1">
    <property type="protein sequence ID" value="PSAMB.scaffold122size75306.g2203.t1"/>
    <property type="gene ID" value="PSAMB.scaffold122size75306.g2203"/>
</dbReference>
<evidence type="ECO:0000256" key="12">
    <source>
        <dbReference type="ARBA" id="ARBA00023289"/>
    </source>
</evidence>
<dbReference type="PANTHER" id="PTHR10749">
    <property type="entry name" value="PHOSPHORYLASE B KINASE REGULATORY SUBUNIT"/>
    <property type="match status" value="1"/>
</dbReference>
<keyword evidence="12 13" id="KW-0636">Prenylation</keyword>
<comment type="pathway">
    <text evidence="3 13">Glycan biosynthesis; glycogen metabolism.</text>
</comment>
<evidence type="ECO:0000256" key="5">
    <source>
        <dbReference type="ARBA" id="ARBA00022475"/>
    </source>
</evidence>
<dbReference type="InterPro" id="IPR012341">
    <property type="entry name" value="6hp_glycosidase-like_sf"/>
</dbReference>
<evidence type="ECO:0000256" key="8">
    <source>
        <dbReference type="ARBA" id="ARBA00022860"/>
    </source>
</evidence>
<keyword evidence="11 13" id="KW-0449">Lipoprotein</keyword>
<organism evidence="17 18">
    <name type="scientific">Plectus sambesii</name>
    <dbReference type="NCBI Taxonomy" id="2011161"/>
    <lineage>
        <taxon>Eukaryota</taxon>
        <taxon>Metazoa</taxon>
        <taxon>Ecdysozoa</taxon>
        <taxon>Nematoda</taxon>
        <taxon>Chromadorea</taxon>
        <taxon>Plectida</taxon>
        <taxon>Plectina</taxon>
        <taxon>Plectoidea</taxon>
        <taxon>Plectidae</taxon>
        <taxon>Plectus</taxon>
    </lineage>
</organism>
<dbReference type="Pfam" id="PF00723">
    <property type="entry name" value="Glyco_hydro_15"/>
    <property type="match status" value="1"/>
</dbReference>
<evidence type="ECO:0000256" key="13">
    <source>
        <dbReference type="RuleBase" id="RU364123"/>
    </source>
</evidence>
<dbReference type="SUPFAM" id="SSF48208">
    <property type="entry name" value="Six-hairpin glycosidases"/>
    <property type="match status" value="1"/>
</dbReference>
<evidence type="ECO:0000256" key="9">
    <source>
        <dbReference type="ARBA" id="ARBA00023136"/>
    </source>
</evidence>
<evidence type="ECO:0000256" key="3">
    <source>
        <dbReference type="ARBA" id="ARBA00005131"/>
    </source>
</evidence>
<dbReference type="GO" id="GO:0005977">
    <property type="term" value="P:glycogen metabolic process"/>
    <property type="evidence" value="ECO:0007669"/>
    <property type="project" value="UniProtKB-KW"/>
</dbReference>
<evidence type="ECO:0000313" key="18">
    <source>
        <dbReference type="WBParaSite" id="PSAMB.scaffold122size75306.g2203.t1"/>
    </source>
</evidence>
<dbReference type="InterPro" id="IPR045583">
    <property type="entry name" value="KPBA/B_C"/>
</dbReference>
<dbReference type="InterPro" id="IPR011613">
    <property type="entry name" value="GH15-like"/>
</dbReference>
<evidence type="ECO:0000256" key="6">
    <source>
        <dbReference type="ARBA" id="ARBA00022553"/>
    </source>
</evidence>
<feature type="domain" description="Phosphorylase b kinase regulatory subunit alpha/beta C-terminal" evidence="16">
    <location>
        <begin position="1026"/>
        <end position="1187"/>
    </location>
</feature>
<evidence type="ECO:0000259" key="16">
    <source>
        <dbReference type="Pfam" id="PF19292"/>
    </source>
</evidence>
<evidence type="ECO:0000256" key="14">
    <source>
        <dbReference type="SAM" id="MobiDB-lite"/>
    </source>
</evidence>
<dbReference type="InterPro" id="IPR008734">
    <property type="entry name" value="PHK_A/B_su"/>
</dbReference>
<evidence type="ECO:0000256" key="10">
    <source>
        <dbReference type="ARBA" id="ARBA00023277"/>
    </source>
</evidence>
<feature type="region of interest" description="Disordered" evidence="14">
    <location>
        <begin position="652"/>
        <end position="677"/>
    </location>
</feature>